<dbReference type="RefSeq" id="WP_228855719.1">
    <property type="nucleotide sequence ID" value="NZ_AP024086.1"/>
</dbReference>
<dbReference type="AlphaFoldDB" id="A0A8D5JG13"/>
<proteinExistence type="predicted"/>
<organism evidence="3 4">
    <name type="scientific">Desulfomarina profundi</name>
    <dbReference type="NCBI Taxonomy" id="2772557"/>
    <lineage>
        <taxon>Bacteria</taxon>
        <taxon>Pseudomonadati</taxon>
        <taxon>Thermodesulfobacteriota</taxon>
        <taxon>Desulfobulbia</taxon>
        <taxon>Desulfobulbales</taxon>
        <taxon>Desulfobulbaceae</taxon>
        <taxon>Desulfomarina</taxon>
    </lineage>
</organism>
<keyword evidence="1" id="KW-0547">Nucleotide-binding</keyword>
<dbReference type="GO" id="GO:0005524">
    <property type="term" value="F:ATP binding"/>
    <property type="evidence" value="ECO:0007669"/>
    <property type="project" value="UniProtKB-UniRule"/>
</dbReference>
<dbReference type="InterPro" id="IPR003806">
    <property type="entry name" value="ATP-grasp_PylC-type"/>
</dbReference>
<sequence length="474" mass="53663">MQIHGGDILYSNLEYDPDVYYFLYIGDLKNYALNYFVKETLEKRFSGREVQFIAIVPDVCFQYNFSNILVINPVARDDMITNHTFSNIPTAPKTSCRISGPQFMSAVSKNETVLSLIETVLKNQNEIYINLYESLMEMNLDSLDRVILLGPDKKIARKYNDKIVQFRELQGIVPLIEGAVCRGVEELMRMTSSFREKWPDGIFVSGAFSAAGANSAVTRTQEEVSAKFTDDSSEYLVTRYIPHDLDPTVLAVVANENDVYIAGVADQTIVDGNRFVGSHFPSVTTREQQQKLKEYTRAVGKLLGRSGYRGIFGCDYLIDCEGNIFFLEINARKQGTTLEFCFTLEQNLPKGSPMLPELEYCAVMENRFPEGTVEMKENSREIHWGTYNYKVMEELVTNGYIPQNPYERETFQKVANGELVKDFVILEHLGTNLKVMPGTFLSRVVSVGRCRDDVNEGLCQGVGFIKQTIQKLGA</sequence>
<evidence type="ECO:0000313" key="3">
    <source>
        <dbReference type="EMBL" id="BCL59494.1"/>
    </source>
</evidence>
<dbReference type="GO" id="GO:0046872">
    <property type="term" value="F:metal ion binding"/>
    <property type="evidence" value="ECO:0007669"/>
    <property type="project" value="InterPro"/>
</dbReference>
<keyword evidence="1" id="KW-0067">ATP-binding</keyword>
<dbReference type="InterPro" id="IPR011761">
    <property type="entry name" value="ATP-grasp"/>
</dbReference>
<feature type="domain" description="ATP-grasp" evidence="2">
    <location>
        <begin position="165"/>
        <end position="359"/>
    </location>
</feature>
<name>A0A8D5JG13_9BACT</name>
<gene>
    <name evidence="3" type="ORF">DGMP_01870</name>
</gene>
<protein>
    <recommendedName>
        <fullName evidence="2">ATP-grasp domain-containing protein</fullName>
    </recommendedName>
</protein>
<dbReference type="Proteomes" id="UP000826725">
    <property type="component" value="Chromosome"/>
</dbReference>
<evidence type="ECO:0000259" key="2">
    <source>
        <dbReference type="PROSITE" id="PS50975"/>
    </source>
</evidence>
<evidence type="ECO:0000313" key="4">
    <source>
        <dbReference type="Proteomes" id="UP000826725"/>
    </source>
</evidence>
<keyword evidence="4" id="KW-1185">Reference proteome</keyword>
<reference evidence="3" key="1">
    <citation type="submission" date="2020-09" db="EMBL/GenBank/DDBJ databases">
        <title>Desulfogranum mesoprofundum gen. nov., sp. nov., a novel mesophilic, sulfate-reducing chemolithoautotroph isolated from a deep-sea hydrothermal vent chimney in the Suiyo Seamount.</title>
        <authorList>
            <person name="Hashimoto Y."/>
            <person name="Nakagawa S."/>
        </authorList>
    </citation>
    <scope>NUCLEOTIDE SEQUENCE</scope>
    <source>
        <strain evidence="3">KT2</strain>
    </source>
</reference>
<dbReference type="PROSITE" id="PS50975">
    <property type="entry name" value="ATP_GRASP"/>
    <property type="match status" value="1"/>
</dbReference>
<accession>A0A8D5JG13</accession>
<dbReference type="EMBL" id="AP024086">
    <property type="protein sequence ID" value="BCL59494.1"/>
    <property type="molecule type" value="Genomic_DNA"/>
</dbReference>
<dbReference type="KEGG" id="dbk:DGMP_01870"/>
<evidence type="ECO:0000256" key="1">
    <source>
        <dbReference type="PROSITE-ProRule" id="PRU00409"/>
    </source>
</evidence>
<dbReference type="Pfam" id="PF02655">
    <property type="entry name" value="ATP-grasp_3"/>
    <property type="match status" value="1"/>
</dbReference>